<feature type="transmembrane region" description="Helical" evidence="1">
    <location>
        <begin position="12"/>
        <end position="30"/>
    </location>
</feature>
<accession>A0A9Q2CZ12</accession>
<evidence type="ECO:0000256" key="1">
    <source>
        <dbReference type="SAM" id="Phobius"/>
    </source>
</evidence>
<reference evidence="2 3" key="1">
    <citation type="submission" date="2020-08" db="EMBL/GenBank/DDBJ databases">
        <title>Genomic Encyclopedia of Type Strains, Phase IV (KMG-IV): sequencing the most valuable type-strain genomes for metagenomic binning, comparative biology and taxonomic classification.</title>
        <authorList>
            <person name="Goeker M."/>
        </authorList>
    </citation>
    <scope>NUCLEOTIDE SEQUENCE [LARGE SCALE GENOMIC DNA]</scope>
    <source>
        <strain evidence="2 3">DSM 19163</strain>
    </source>
</reference>
<dbReference type="Proteomes" id="UP000579136">
    <property type="component" value="Unassembled WGS sequence"/>
</dbReference>
<evidence type="ECO:0000313" key="2">
    <source>
        <dbReference type="EMBL" id="MBB5175424.1"/>
    </source>
</evidence>
<dbReference type="EMBL" id="JACHHF010000002">
    <property type="protein sequence ID" value="MBB5175424.1"/>
    <property type="molecule type" value="Genomic_DNA"/>
</dbReference>
<sequence>MPEKTGVRDSLKYNYFLLIVSIVSFVFFYFLLGVDFLMSFVIAMAPFTIGFININRIKNEKQ</sequence>
<proteinExistence type="predicted"/>
<feature type="transmembrane region" description="Helical" evidence="1">
    <location>
        <begin position="36"/>
        <end position="54"/>
    </location>
</feature>
<keyword evidence="1" id="KW-0472">Membrane</keyword>
<dbReference type="AlphaFoldDB" id="A0A9Q2CZ12"/>
<keyword evidence="1" id="KW-1133">Transmembrane helix</keyword>
<name>A0A9Q2CZ12_9STAP</name>
<gene>
    <name evidence="2" type="ORF">HNQ45_000294</name>
</gene>
<keyword evidence="3" id="KW-1185">Reference proteome</keyword>
<keyword evidence="1" id="KW-0812">Transmembrane</keyword>
<comment type="caution">
    <text evidence="2">The sequence shown here is derived from an EMBL/GenBank/DDBJ whole genome shotgun (WGS) entry which is preliminary data.</text>
</comment>
<organism evidence="2 3">
    <name type="scientific">Nosocomiicoccus ampullae</name>
    <dbReference type="NCBI Taxonomy" id="489910"/>
    <lineage>
        <taxon>Bacteria</taxon>
        <taxon>Bacillati</taxon>
        <taxon>Bacillota</taxon>
        <taxon>Bacilli</taxon>
        <taxon>Bacillales</taxon>
        <taxon>Staphylococcaceae</taxon>
        <taxon>Nosocomiicoccus</taxon>
    </lineage>
</organism>
<protein>
    <submittedName>
        <fullName evidence="2">5-bromo-4-chloroindolyl phosphate hydrolysis protein</fullName>
    </submittedName>
</protein>
<dbReference type="RefSeq" id="WP_183672852.1">
    <property type="nucleotide sequence ID" value="NZ_CBCRYX010000001.1"/>
</dbReference>
<evidence type="ECO:0000313" key="3">
    <source>
        <dbReference type="Proteomes" id="UP000579136"/>
    </source>
</evidence>